<dbReference type="InterPro" id="IPR027417">
    <property type="entry name" value="P-loop_NTPase"/>
</dbReference>
<dbReference type="OrthoDB" id="9760950at2"/>
<accession>A0A1T4PCM0</accession>
<dbReference type="AlphaFoldDB" id="A0A1T4PCM0"/>
<evidence type="ECO:0000313" key="6">
    <source>
        <dbReference type="Proteomes" id="UP000189941"/>
    </source>
</evidence>
<dbReference type="Gene3D" id="3.40.50.300">
    <property type="entry name" value="P-loop containing nucleotide triphosphate hydrolases"/>
    <property type="match status" value="2"/>
</dbReference>
<dbReference type="RefSeq" id="WP_078756656.1">
    <property type="nucleotide sequence ID" value="NZ_FUWO01000036.1"/>
</dbReference>
<dbReference type="InterPro" id="IPR003593">
    <property type="entry name" value="AAA+_ATPase"/>
</dbReference>
<keyword evidence="3" id="KW-0067">ATP-binding</keyword>
<evidence type="ECO:0000259" key="4">
    <source>
        <dbReference type="PROSITE" id="PS50893"/>
    </source>
</evidence>
<dbReference type="PROSITE" id="PS50893">
    <property type="entry name" value="ABC_TRANSPORTER_2"/>
    <property type="match status" value="1"/>
</dbReference>
<dbReference type="SMART" id="SM00382">
    <property type="entry name" value="AAA"/>
    <property type="match status" value="2"/>
</dbReference>
<reference evidence="6" key="1">
    <citation type="submission" date="2017-02" db="EMBL/GenBank/DDBJ databases">
        <authorList>
            <person name="Varghese N."/>
            <person name="Submissions S."/>
        </authorList>
    </citation>
    <scope>NUCLEOTIDE SEQUENCE [LARGE SCALE GENOMIC DNA]</scope>
    <source>
        <strain evidence="6">DSM 15739</strain>
    </source>
</reference>
<dbReference type="GO" id="GO:0016887">
    <property type="term" value="F:ATP hydrolysis activity"/>
    <property type="evidence" value="ECO:0007669"/>
    <property type="project" value="InterPro"/>
</dbReference>
<gene>
    <name evidence="5" type="ORF">SAMN02746011_02019</name>
</gene>
<feature type="domain" description="ABC transporter" evidence="4">
    <location>
        <begin position="2"/>
        <end position="224"/>
    </location>
</feature>
<dbReference type="CDD" id="cd03221">
    <property type="entry name" value="ABCF_EF-3"/>
    <property type="match status" value="1"/>
</dbReference>
<dbReference type="EMBL" id="FUWO01000036">
    <property type="protein sequence ID" value="SJZ89325.1"/>
    <property type="molecule type" value="Genomic_DNA"/>
</dbReference>
<keyword evidence="6" id="KW-1185">Reference proteome</keyword>
<dbReference type="PANTHER" id="PTHR19211">
    <property type="entry name" value="ATP-BINDING TRANSPORT PROTEIN-RELATED"/>
    <property type="match status" value="1"/>
</dbReference>
<dbReference type="Proteomes" id="UP000189941">
    <property type="component" value="Unassembled WGS sequence"/>
</dbReference>
<dbReference type="PANTHER" id="PTHR19211:SF14">
    <property type="entry name" value="ATP-BINDING CASSETTE SUB-FAMILY F MEMBER 1"/>
    <property type="match status" value="1"/>
</dbReference>
<dbReference type="InterPro" id="IPR050611">
    <property type="entry name" value="ABCF"/>
</dbReference>
<protein>
    <submittedName>
        <fullName evidence="5">ATPase components of ABC transporters with duplicated ATPase domains</fullName>
    </submittedName>
</protein>
<sequence length="511" mass="59123">MLQLNKFTITHRYDFRVLIDNLTVTINPGDKLALIGEEGNGKSTLLKAIYDMRLIEDYAEVTGQLINKTILMGYLPQTMPESLNDVSINNYLFDMSTLEQIDFNLLYQYASQLGLDSDRFGSHQLLGSLSGGEKIKLQLIKILARDPQLILLDEPSNDLDFETLEWLTYFIKNTEKTIIFISHDETLLTQTANRLILFETQHHKKVTKTTLVNLDYDTFIQNRERQFDKDLQIATKQREEHKKQMQRQHQIHQAVEHQVRNTHDATAGRLIAKKMKNVLATQERLHKSTELFKEIPVKEEAILVKLRCHQPLTASKIVLNYQDQSFSNQQCNISQLGLVIQGQDKIGIIGANGIGKTTLLKKIYQDLIKRTDLRVGYMPQDYSQVLPYDKTPIEFLKRSDEKDEITLVTTFLGSIRFTYDEMHHTIGELSGGQKAKLLLLKMDLDQVNVLIVDEPTRNFSPLSQREVRQIFQNFEGCLIVVSHDRLFNQEVCHQHYRLTHNALERLSNQKQ</sequence>
<evidence type="ECO:0000256" key="1">
    <source>
        <dbReference type="ARBA" id="ARBA00022737"/>
    </source>
</evidence>
<dbReference type="SUPFAM" id="SSF52540">
    <property type="entry name" value="P-loop containing nucleoside triphosphate hydrolases"/>
    <property type="match status" value="2"/>
</dbReference>
<name>A0A1T4PCM0_9LACT</name>
<dbReference type="InterPro" id="IPR003439">
    <property type="entry name" value="ABC_transporter-like_ATP-bd"/>
</dbReference>
<dbReference type="GO" id="GO:0005524">
    <property type="term" value="F:ATP binding"/>
    <property type="evidence" value="ECO:0007669"/>
    <property type="project" value="UniProtKB-KW"/>
</dbReference>
<dbReference type="Pfam" id="PF00005">
    <property type="entry name" value="ABC_tran"/>
    <property type="match status" value="2"/>
</dbReference>
<keyword evidence="1" id="KW-0677">Repeat</keyword>
<organism evidence="5 6">
    <name type="scientific">Globicatella sulfidifaciens DSM 15739</name>
    <dbReference type="NCBI Taxonomy" id="1121925"/>
    <lineage>
        <taxon>Bacteria</taxon>
        <taxon>Bacillati</taxon>
        <taxon>Bacillota</taxon>
        <taxon>Bacilli</taxon>
        <taxon>Lactobacillales</taxon>
        <taxon>Aerococcaceae</taxon>
        <taxon>Globicatella</taxon>
    </lineage>
</organism>
<proteinExistence type="predicted"/>
<evidence type="ECO:0000256" key="3">
    <source>
        <dbReference type="ARBA" id="ARBA00022840"/>
    </source>
</evidence>
<evidence type="ECO:0000313" key="5">
    <source>
        <dbReference type="EMBL" id="SJZ89325.1"/>
    </source>
</evidence>
<evidence type="ECO:0000256" key="2">
    <source>
        <dbReference type="ARBA" id="ARBA00022741"/>
    </source>
</evidence>
<keyword evidence="2" id="KW-0547">Nucleotide-binding</keyword>
<dbReference type="STRING" id="1121925.SAMN02746011_02019"/>